<dbReference type="EMBL" id="CP001349">
    <property type="protein sequence ID" value="ACL56557.1"/>
    <property type="molecule type" value="Genomic_DNA"/>
</dbReference>
<dbReference type="AlphaFoldDB" id="B8IPQ7"/>
<accession>B8IPQ7</accession>
<dbReference type="KEGG" id="mno:Mnod_1565"/>
<evidence type="ECO:0000313" key="1">
    <source>
        <dbReference type="EMBL" id="ACL56557.1"/>
    </source>
</evidence>
<name>B8IPQ7_METNO</name>
<gene>
    <name evidence="1" type="ordered locus">Mnod_1565</name>
</gene>
<evidence type="ECO:0008006" key="3">
    <source>
        <dbReference type="Google" id="ProtNLM"/>
    </source>
</evidence>
<dbReference type="RefSeq" id="WP_015928252.1">
    <property type="nucleotide sequence ID" value="NC_011894.1"/>
</dbReference>
<organism evidence="1 2">
    <name type="scientific">Methylobacterium nodulans (strain LMG 21967 / CNCM I-2342 / ORS 2060)</name>
    <dbReference type="NCBI Taxonomy" id="460265"/>
    <lineage>
        <taxon>Bacteria</taxon>
        <taxon>Pseudomonadati</taxon>
        <taxon>Pseudomonadota</taxon>
        <taxon>Alphaproteobacteria</taxon>
        <taxon>Hyphomicrobiales</taxon>
        <taxon>Methylobacteriaceae</taxon>
        <taxon>Methylobacterium</taxon>
    </lineage>
</organism>
<reference evidence="1 2" key="1">
    <citation type="submission" date="2009-01" db="EMBL/GenBank/DDBJ databases">
        <title>Complete sequence of chromosome of Methylobacterium nodulans ORS 2060.</title>
        <authorList>
            <consortium name="US DOE Joint Genome Institute"/>
            <person name="Lucas S."/>
            <person name="Copeland A."/>
            <person name="Lapidus A."/>
            <person name="Glavina del Rio T."/>
            <person name="Dalin E."/>
            <person name="Tice H."/>
            <person name="Bruce D."/>
            <person name="Goodwin L."/>
            <person name="Pitluck S."/>
            <person name="Sims D."/>
            <person name="Brettin T."/>
            <person name="Detter J.C."/>
            <person name="Han C."/>
            <person name="Larimer F."/>
            <person name="Land M."/>
            <person name="Hauser L."/>
            <person name="Kyrpides N."/>
            <person name="Ivanova N."/>
            <person name="Marx C.J."/>
            <person name="Richardson P."/>
        </authorList>
    </citation>
    <scope>NUCLEOTIDE SEQUENCE [LARGE SCALE GENOMIC DNA]</scope>
    <source>
        <strain evidence="2">LMG 21967 / CNCM I-2342 / ORS 2060</strain>
    </source>
</reference>
<dbReference type="Proteomes" id="UP000008207">
    <property type="component" value="Chromosome"/>
</dbReference>
<keyword evidence="2" id="KW-1185">Reference proteome</keyword>
<proteinExistence type="predicted"/>
<dbReference type="eggNOG" id="ENOG5031ANF">
    <property type="taxonomic scope" value="Bacteria"/>
</dbReference>
<dbReference type="OrthoDB" id="571920at2"/>
<dbReference type="STRING" id="460265.Mnod_1565"/>
<sequence>MTTRIDCPSAQPGSRTSRVFGVMTGPVSRRRVGYLTSTVEATPDLLAKSGDAKPTQVFRIAAPCAKSACRHFNGTCSLAQRVVDFLPPVVSALPPCQIRSTCRWYLEQGAEACLRCPQVTTDKADATEEEIRIADAGDNQPGPGPSGA</sequence>
<protein>
    <recommendedName>
        <fullName evidence="3">Nitrogen fixation protein</fullName>
    </recommendedName>
</protein>
<evidence type="ECO:0000313" key="2">
    <source>
        <dbReference type="Proteomes" id="UP000008207"/>
    </source>
</evidence>
<dbReference type="HOGENOM" id="CLU_133270_0_0_5"/>